<dbReference type="Proteomes" id="UP001240150">
    <property type="component" value="Chromosome"/>
</dbReference>
<evidence type="ECO:0000256" key="1">
    <source>
        <dbReference type="SAM" id="MobiDB-lite"/>
    </source>
</evidence>
<keyword evidence="3" id="KW-1185">Reference proteome</keyword>
<dbReference type="RefSeq" id="WP_284920566.1">
    <property type="nucleotide sequence ID" value="NZ_CP126980.1"/>
</dbReference>
<proteinExistence type="predicted"/>
<evidence type="ECO:0000313" key="3">
    <source>
        <dbReference type="Proteomes" id="UP001240150"/>
    </source>
</evidence>
<evidence type="ECO:0000313" key="2">
    <source>
        <dbReference type="EMBL" id="WIM99127.1"/>
    </source>
</evidence>
<reference evidence="2 3" key="1">
    <citation type="submission" date="2023-06" db="EMBL/GenBank/DDBJ databases">
        <authorList>
            <person name="Yushchuk O."/>
            <person name="Binda E."/>
            <person name="Ruckert-Reed C."/>
            <person name="Fedorenko V."/>
            <person name="Kalinowski J."/>
            <person name="Marinelli F."/>
        </authorList>
    </citation>
    <scope>NUCLEOTIDE SEQUENCE [LARGE SCALE GENOMIC DNA]</scope>
    <source>
        <strain evidence="2 3">NRRL 3884</strain>
    </source>
</reference>
<name>A0ABY8WNS5_9ACTN</name>
<feature type="region of interest" description="Disordered" evidence="1">
    <location>
        <begin position="52"/>
        <end position="89"/>
    </location>
</feature>
<dbReference type="EMBL" id="CP126980">
    <property type="protein sequence ID" value="WIM99127.1"/>
    <property type="molecule type" value="Genomic_DNA"/>
</dbReference>
<accession>A0ABY8WNS5</accession>
<protein>
    <submittedName>
        <fullName evidence="2">Uncharacterized protein</fullName>
    </submittedName>
</protein>
<gene>
    <name evidence="2" type="ORF">ACTOB_002766</name>
</gene>
<organism evidence="2 3">
    <name type="scientific">Actinoplanes oblitus</name>
    <dbReference type="NCBI Taxonomy" id="3040509"/>
    <lineage>
        <taxon>Bacteria</taxon>
        <taxon>Bacillati</taxon>
        <taxon>Actinomycetota</taxon>
        <taxon>Actinomycetes</taxon>
        <taxon>Micromonosporales</taxon>
        <taxon>Micromonosporaceae</taxon>
        <taxon>Actinoplanes</taxon>
    </lineage>
</organism>
<sequence length="89" mass="9651">MTLDLATKVALLTGATTFTLAPRGRIGLPETRLSGADAWLSRIDAVLWAGPPGQEAGMRSRRRCPVTSNRPGGWSPQSRPPMRSRRPGR</sequence>